<reference evidence="4" key="1">
    <citation type="journal article" date="2018" name="Sci. Rep.">
        <title>Co-speciation in bedbug Wolbachia parallel the pattern in nematode hosts.</title>
        <authorList>
            <person name="Balvin O."/>
            <person name="Roth S."/>
            <person name="Talbot B."/>
            <person name="Reinhardt K."/>
        </authorList>
    </citation>
    <scope>NUCLEOTIDE SEQUENCE</scope>
    <source>
        <strain evidence="4">Cant</strain>
    </source>
</reference>
<dbReference type="PANTHER" id="PTHR43861">
    <property type="entry name" value="TRANS-ACONITATE 2-METHYLTRANSFERASE-RELATED"/>
    <property type="match status" value="1"/>
</dbReference>
<organism evidence="4">
    <name type="scientific">Wolbachia endosymbiont of Cimex cf. antennatus</name>
    <dbReference type="NCBI Taxonomy" id="2231457"/>
    <lineage>
        <taxon>Bacteria</taxon>
        <taxon>Pseudomonadati</taxon>
        <taxon>Pseudomonadota</taxon>
        <taxon>Alphaproteobacteria</taxon>
        <taxon>Rickettsiales</taxon>
        <taxon>Anaplasmataceae</taxon>
        <taxon>Wolbachieae</taxon>
        <taxon>Wolbachia</taxon>
    </lineage>
</organism>
<dbReference type="EMBL" id="MF687891">
    <property type="protein sequence ID" value="AWV91752.1"/>
    <property type="molecule type" value="Genomic_DNA"/>
</dbReference>
<dbReference type="PANTHER" id="PTHR43861:SF1">
    <property type="entry name" value="TRANS-ACONITATE 2-METHYLTRANSFERASE"/>
    <property type="match status" value="1"/>
</dbReference>
<feature type="domain" description="Methyltransferase" evidence="3">
    <location>
        <begin position="49"/>
        <end position="133"/>
    </location>
</feature>
<keyword evidence="1" id="KW-0489">Methyltransferase</keyword>
<protein>
    <submittedName>
        <fullName evidence="4">BioC</fullName>
    </submittedName>
</protein>
<dbReference type="Pfam" id="PF13649">
    <property type="entry name" value="Methyltransf_25"/>
    <property type="match status" value="1"/>
</dbReference>
<evidence type="ECO:0000259" key="3">
    <source>
        <dbReference type="Pfam" id="PF13649"/>
    </source>
</evidence>
<evidence type="ECO:0000256" key="2">
    <source>
        <dbReference type="ARBA" id="ARBA00022679"/>
    </source>
</evidence>
<dbReference type="AlphaFoldDB" id="A0A2Z4FS47"/>
<dbReference type="SUPFAM" id="SSF53335">
    <property type="entry name" value="S-adenosyl-L-methionine-dependent methyltransferases"/>
    <property type="match status" value="1"/>
</dbReference>
<evidence type="ECO:0000256" key="1">
    <source>
        <dbReference type="ARBA" id="ARBA00022603"/>
    </source>
</evidence>
<evidence type="ECO:0000313" key="4">
    <source>
        <dbReference type="EMBL" id="AWV91752.1"/>
    </source>
</evidence>
<dbReference type="Gene3D" id="3.40.50.150">
    <property type="entry name" value="Vaccinia Virus protein VP39"/>
    <property type="match status" value="1"/>
</dbReference>
<proteinExistence type="predicted"/>
<dbReference type="CDD" id="cd02440">
    <property type="entry name" value="AdoMet_MTases"/>
    <property type="match status" value="1"/>
</dbReference>
<name>A0A2Z4FS47_9RICK</name>
<keyword evidence="2" id="KW-0808">Transferase</keyword>
<sequence length="252" mass="28972">MELQKRYIQDNFNRASSSYDNVAFVQKECAAKLVNLLKSCFPEFHPRSILDLGTGTGYIPEILFSFFPQSKFTLNDISPSMLAKTKEKLAVYKEAAFILGDMEALDFGFHDLTISNLALQWVRNLKKMIKESYNNSNVFVFSCLLDGTFNEWSRVFTKSLLPAPTHQYPSKQELESYLLHLKPKKYFFDSQEFTLCFLSASEFIKYLKNLGANLSSQTIPLSDLRKIVKTYTGKINVTYKVFFGVLSRCRSL</sequence>
<dbReference type="GO" id="GO:0032259">
    <property type="term" value="P:methylation"/>
    <property type="evidence" value="ECO:0007669"/>
    <property type="project" value="UniProtKB-KW"/>
</dbReference>
<dbReference type="InterPro" id="IPR029063">
    <property type="entry name" value="SAM-dependent_MTases_sf"/>
</dbReference>
<dbReference type="GO" id="GO:0008168">
    <property type="term" value="F:methyltransferase activity"/>
    <property type="evidence" value="ECO:0007669"/>
    <property type="project" value="UniProtKB-KW"/>
</dbReference>
<accession>A0A2Z4FS47</accession>
<dbReference type="InterPro" id="IPR041698">
    <property type="entry name" value="Methyltransf_25"/>
</dbReference>